<dbReference type="AlphaFoldDB" id="A0A6A1Q9R0"/>
<proteinExistence type="inferred from homology"/>
<evidence type="ECO:0000259" key="12">
    <source>
        <dbReference type="Pfam" id="PF07479"/>
    </source>
</evidence>
<dbReference type="FunFam" id="3.40.50.720:FF:001446">
    <property type="entry name" value="Glycerol-3-phosphate dehydrogenase [NAD(+)]"/>
    <property type="match status" value="1"/>
</dbReference>
<dbReference type="InterPro" id="IPR036291">
    <property type="entry name" value="NAD(P)-bd_dom_sf"/>
</dbReference>
<dbReference type="GO" id="GO:0005975">
    <property type="term" value="P:carbohydrate metabolic process"/>
    <property type="evidence" value="ECO:0007669"/>
    <property type="project" value="InterPro"/>
</dbReference>
<dbReference type="EMBL" id="SGJD01000582">
    <property type="protein sequence ID" value="KAB0404480.1"/>
    <property type="molecule type" value="Genomic_DNA"/>
</dbReference>
<feature type="domain" description="Glycerol-3-phosphate dehydrogenase NAD-dependent C-terminal" evidence="12">
    <location>
        <begin position="242"/>
        <end position="392"/>
    </location>
</feature>
<dbReference type="Gene3D" id="1.10.1040.10">
    <property type="entry name" value="N-(1-d-carboxylethyl)-l-norvaline Dehydrogenase, domain 2"/>
    <property type="match status" value="1"/>
</dbReference>
<evidence type="ECO:0000256" key="4">
    <source>
        <dbReference type="ARBA" id="ARBA00022490"/>
    </source>
</evidence>
<dbReference type="OrthoDB" id="10263760at2759"/>
<dbReference type="GO" id="GO:0141152">
    <property type="term" value="F:glycerol-3-phosphate dehydrogenase (NAD+) activity"/>
    <property type="evidence" value="ECO:0007669"/>
    <property type="project" value="UniProtKB-UniRule"/>
</dbReference>
<dbReference type="GO" id="GO:0046168">
    <property type="term" value="P:glycerol-3-phosphate catabolic process"/>
    <property type="evidence" value="ECO:0007669"/>
    <property type="project" value="UniProtKB-UniRule"/>
</dbReference>
<dbReference type="PANTHER" id="PTHR11728:SF32">
    <property type="entry name" value="GLYCEROL-3-PHOSPHATE DEHYDROGENASE [NAD(+)], CYTOPLASMIC"/>
    <property type="match status" value="1"/>
</dbReference>
<dbReference type="InterPro" id="IPR017751">
    <property type="entry name" value="G3P_DH_NAD-dep_euk"/>
</dbReference>
<dbReference type="GO" id="GO:0005829">
    <property type="term" value="C:cytosol"/>
    <property type="evidence" value="ECO:0007669"/>
    <property type="project" value="TreeGrafter"/>
</dbReference>
<evidence type="ECO:0000313" key="13">
    <source>
        <dbReference type="EMBL" id="KAB0404480.1"/>
    </source>
</evidence>
<evidence type="ECO:0000256" key="1">
    <source>
        <dbReference type="ARBA" id="ARBA00004496"/>
    </source>
</evidence>
<dbReference type="Proteomes" id="UP000437017">
    <property type="component" value="Unassembled WGS sequence"/>
</dbReference>
<evidence type="ECO:0000256" key="8">
    <source>
        <dbReference type="ARBA" id="ARBA00048723"/>
    </source>
</evidence>
<evidence type="ECO:0000256" key="3">
    <source>
        <dbReference type="ARBA" id="ARBA00011738"/>
    </source>
</evidence>
<comment type="similarity">
    <text evidence="2 9">Belongs to the NAD-dependent glycerol-3-phosphate dehydrogenase family.</text>
</comment>
<gene>
    <name evidence="13" type="ORF">E2I00_016441</name>
</gene>
<evidence type="ECO:0000313" key="14">
    <source>
        <dbReference type="Proteomes" id="UP000437017"/>
    </source>
</evidence>
<dbReference type="PRINTS" id="PR00077">
    <property type="entry name" value="GPDHDRGNASE"/>
</dbReference>
<evidence type="ECO:0000256" key="2">
    <source>
        <dbReference type="ARBA" id="ARBA00011009"/>
    </source>
</evidence>
<dbReference type="InterPro" id="IPR006168">
    <property type="entry name" value="G3P_DH_NAD-dep"/>
</dbReference>
<comment type="subcellular location">
    <subcellularLocation>
        <location evidence="1">Cytoplasm</location>
    </subcellularLocation>
</comment>
<evidence type="ECO:0000259" key="11">
    <source>
        <dbReference type="Pfam" id="PF01210"/>
    </source>
</evidence>
<evidence type="ECO:0000256" key="10">
    <source>
        <dbReference type="RuleBase" id="RU361243"/>
    </source>
</evidence>
<comment type="caution">
    <text evidence="13">The sequence shown here is derived from an EMBL/GenBank/DDBJ whole genome shotgun (WGS) entry which is preliminary data.</text>
</comment>
<feature type="domain" description="Glycerol-3-phosphate dehydrogenase NAD-dependent N-terminal" evidence="11">
    <location>
        <begin position="83"/>
        <end position="219"/>
    </location>
</feature>
<protein>
    <recommendedName>
        <fullName evidence="10">Glycerol-3-phosphate dehydrogenase [NAD(+)]</fullName>
        <ecNumber evidence="10">1.1.1.8</ecNumber>
    </recommendedName>
</protein>
<evidence type="ECO:0000256" key="6">
    <source>
        <dbReference type="ARBA" id="ARBA00023027"/>
    </source>
</evidence>
<keyword evidence="5 9" id="KW-0560">Oxidoreductase</keyword>
<comment type="subunit">
    <text evidence="3">Homodimer.</text>
</comment>
<dbReference type="PANTHER" id="PTHR11728">
    <property type="entry name" value="GLYCEROL-3-PHOSPHATE DEHYDROGENASE"/>
    <property type="match status" value="1"/>
</dbReference>
<dbReference type="Pfam" id="PF01210">
    <property type="entry name" value="NAD_Gly3P_dh_N"/>
    <property type="match status" value="1"/>
</dbReference>
<comment type="catalytic activity">
    <reaction evidence="8">
        <text>sn-glycerol 3-phosphate + NAD(+) = dihydroxyacetone phosphate + NADH + H(+)</text>
        <dbReference type="Rhea" id="RHEA:11092"/>
        <dbReference type="ChEBI" id="CHEBI:15378"/>
        <dbReference type="ChEBI" id="CHEBI:57540"/>
        <dbReference type="ChEBI" id="CHEBI:57597"/>
        <dbReference type="ChEBI" id="CHEBI:57642"/>
        <dbReference type="ChEBI" id="CHEBI:57945"/>
        <dbReference type="EC" id="1.1.1.8"/>
    </reaction>
    <physiologicalReaction direction="left-to-right" evidence="8">
        <dbReference type="Rhea" id="RHEA:11093"/>
    </physiologicalReaction>
</comment>
<dbReference type="InterPro" id="IPR008927">
    <property type="entry name" value="6-PGluconate_DH-like_C_sf"/>
</dbReference>
<name>A0A6A1Q9R0_BALPH</name>
<comment type="function">
    <text evidence="7">Has glycerol-3-phosphate dehydrogenase activity.</text>
</comment>
<reference evidence="13 14" key="1">
    <citation type="journal article" date="2019" name="PLoS ONE">
        <title>Genomic analyses reveal an absence of contemporary introgressive admixture between fin whales and blue whales, despite known hybrids.</title>
        <authorList>
            <person name="Westbury M.V."/>
            <person name="Petersen B."/>
            <person name="Lorenzen E.D."/>
        </authorList>
    </citation>
    <scope>NUCLEOTIDE SEQUENCE [LARGE SCALE GENOMIC DNA]</scope>
    <source>
        <strain evidence="13">FinWhale-01</strain>
    </source>
</reference>
<dbReference type="Gene3D" id="3.40.50.720">
    <property type="entry name" value="NAD(P)-binding Rossmann-like Domain"/>
    <property type="match status" value="1"/>
</dbReference>
<accession>A0A6A1Q9R0</accession>
<organism evidence="13 14">
    <name type="scientific">Balaenoptera physalus</name>
    <name type="common">Fin whale</name>
    <name type="synonym">Balaena physalus</name>
    <dbReference type="NCBI Taxonomy" id="9770"/>
    <lineage>
        <taxon>Eukaryota</taxon>
        <taxon>Metazoa</taxon>
        <taxon>Chordata</taxon>
        <taxon>Craniata</taxon>
        <taxon>Vertebrata</taxon>
        <taxon>Euteleostomi</taxon>
        <taxon>Mammalia</taxon>
        <taxon>Eutheria</taxon>
        <taxon>Laurasiatheria</taxon>
        <taxon>Artiodactyla</taxon>
        <taxon>Whippomorpha</taxon>
        <taxon>Cetacea</taxon>
        <taxon>Mysticeti</taxon>
        <taxon>Balaenopteridae</taxon>
        <taxon>Balaenoptera</taxon>
    </lineage>
</organism>
<evidence type="ECO:0000256" key="9">
    <source>
        <dbReference type="RuleBase" id="RU000437"/>
    </source>
</evidence>
<evidence type="ECO:0000256" key="5">
    <source>
        <dbReference type="ARBA" id="ARBA00023002"/>
    </source>
</evidence>
<dbReference type="Pfam" id="PF07479">
    <property type="entry name" value="NAD_Gly3P_dh_C"/>
    <property type="match status" value="1"/>
</dbReference>
<dbReference type="InterPro" id="IPR006109">
    <property type="entry name" value="G3P_DH_NAD-dep_C"/>
</dbReference>
<dbReference type="SUPFAM" id="SSF48179">
    <property type="entry name" value="6-phosphogluconate dehydrogenase C-terminal domain-like"/>
    <property type="match status" value="1"/>
</dbReference>
<dbReference type="InterPro" id="IPR013328">
    <property type="entry name" value="6PGD_dom2"/>
</dbReference>
<dbReference type="NCBIfam" id="TIGR03376">
    <property type="entry name" value="glycerol3P_DH"/>
    <property type="match status" value="1"/>
</dbReference>
<evidence type="ECO:0000256" key="7">
    <source>
        <dbReference type="ARBA" id="ARBA00037527"/>
    </source>
</evidence>
<sequence length="402" mass="42417">GKPKRKSGPGLGPIPVPHLSLPFSSLSLALPDSVSLGARLPSPGGRGLAAPTCVGVICSQPAEELGRVAPSWWLRQRSGTMAGKKVCIVGSDVGGRKLTEVINTQHENVKYLPGHKLPPNVVAVPDVVQAAVDADILIFVVPHQFIGKICDQLKGHLKADAIGISLIKGVDEGPNGLKLISEVIGERLGIPMSVLMGANIASEVADEKFCETTIGCKDLAQGQLLKELMQTPNFRITVVQEVDTVEICGALKNIVAVGAGFCDGLGFGDNTKAAVIRLGLMEMIAFTKLFCSGPVSSATFLESCGVADLITTCYGGRNRKVAEAFARTGKVGPGENEEWRSLPELEGRRVGSGGLGGLPGGQAGSVLPHSRFPLFMAVYKVCYENQPVGEFIRCLQNHPEHM</sequence>
<dbReference type="PROSITE" id="PS00957">
    <property type="entry name" value="NAD_G3PDH"/>
    <property type="match status" value="1"/>
</dbReference>
<dbReference type="EC" id="1.1.1.8" evidence="10"/>
<feature type="non-terminal residue" evidence="13">
    <location>
        <position position="1"/>
    </location>
</feature>
<dbReference type="SUPFAM" id="SSF51735">
    <property type="entry name" value="NAD(P)-binding Rossmann-fold domains"/>
    <property type="match status" value="1"/>
</dbReference>
<dbReference type="FunFam" id="1.10.1040.10:FF:000084">
    <property type="entry name" value="Glycerol-3-phosphate dehydrogenase [NAD(+)], cytoplasmic"/>
    <property type="match status" value="1"/>
</dbReference>
<dbReference type="InterPro" id="IPR011128">
    <property type="entry name" value="G3P_DH_NAD-dep_N"/>
</dbReference>
<keyword evidence="6 9" id="KW-0520">NAD</keyword>
<dbReference type="GO" id="GO:0042803">
    <property type="term" value="F:protein homodimerization activity"/>
    <property type="evidence" value="ECO:0007669"/>
    <property type="project" value="InterPro"/>
</dbReference>
<keyword evidence="14" id="KW-1185">Reference proteome</keyword>
<dbReference type="GO" id="GO:0051287">
    <property type="term" value="F:NAD binding"/>
    <property type="evidence" value="ECO:0007669"/>
    <property type="project" value="UniProtKB-UniRule"/>
</dbReference>
<keyword evidence="4" id="KW-0963">Cytoplasm</keyword>